<dbReference type="Proteomes" id="UP000274601">
    <property type="component" value="Unassembled WGS sequence"/>
</dbReference>
<accession>A0A495QZ99</accession>
<reference evidence="1 2" key="1">
    <citation type="submission" date="2018-10" db="EMBL/GenBank/DDBJ databases">
        <title>Genomic Encyclopedia of Archaeal and Bacterial Type Strains, Phase II (KMG-II): from individual species to whole genera.</title>
        <authorList>
            <person name="Goeker M."/>
        </authorList>
    </citation>
    <scope>NUCLEOTIDE SEQUENCE [LARGE SCALE GENOMIC DNA]</scope>
    <source>
        <strain evidence="1 2">DSM 43383</strain>
    </source>
</reference>
<keyword evidence="2" id="KW-1185">Reference proteome</keyword>
<comment type="caution">
    <text evidence="1">The sequence shown here is derived from an EMBL/GenBank/DDBJ whole genome shotgun (WGS) entry which is preliminary data.</text>
</comment>
<organism evidence="1 2">
    <name type="scientific">Actinomadura pelletieri DSM 43383</name>
    <dbReference type="NCBI Taxonomy" id="1120940"/>
    <lineage>
        <taxon>Bacteria</taxon>
        <taxon>Bacillati</taxon>
        <taxon>Actinomycetota</taxon>
        <taxon>Actinomycetes</taxon>
        <taxon>Streptosporangiales</taxon>
        <taxon>Thermomonosporaceae</taxon>
        <taxon>Actinomadura</taxon>
    </lineage>
</organism>
<dbReference type="EMBL" id="RBWU01000001">
    <property type="protein sequence ID" value="RKS79480.1"/>
    <property type="molecule type" value="Genomic_DNA"/>
</dbReference>
<gene>
    <name evidence="1" type="ORF">BZB76_0947</name>
</gene>
<dbReference type="AlphaFoldDB" id="A0A495QZ99"/>
<name>A0A495QZ99_9ACTN</name>
<proteinExistence type="predicted"/>
<evidence type="ECO:0000313" key="1">
    <source>
        <dbReference type="EMBL" id="RKS79480.1"/>
    </source>
</evidence>
<sequence length="136" mass="15190">MISAMETLTLQRPFSPWRYGVGHSELLMHSHAGTGSDEHINVLFVDVRAVKLRTSYNPLILQAADEQVRLGLLDFAQVPQRFHAQFLSLVLPTPDAEPGFIVCARASILATASTDRAEVYGWNRDHSRVLHRLSPS</sequence>
<evidence type="ECO:0000313" key="2">
    <source>
        <dbReference type="Proteomes" id="UP000274601"/>
    </source>
</evidence>
<protein>
    <submittedName>
        <fullName evidence="1">Uncharacterized protein</fullName>
    </submittedName>
</protein>